<evidence type="ECO:0000256" key="2">
    <source>
        <dbReference type="SAM" id="Phobius"/>
    </source>
</evidence>
<dbReference type="EMBL" id="OMOD01000079">
    <property type="protein sequence ID" value="SPF36938.1"/>
    <property type="molecule type" value="Genomic_DNA"/>
</dbReference>
<sequence length="107" mass="11667">MPYKDPERKRQWEREHHEERNARRRVQRLNTGSGQPSVSKATSDIAAALHTHVRERVPDPASNQESQGIWMALFGLAVAIGVVLFAAVASFSSLTPSASSGSGNSRA</sequence>
<gene>
    <name evidence="3" type="ORF">SBA1_170057</name>
</gene>
<evidence type="ECO:0000313" key="4">
    <source>
        <dbReference type="Proteomes" id="UP000238701"/>
    </source>
</evidence>
<proteinExistence type="predicted"/>
<accession>A0A2U3KBF7</accession>
<reference evidence="4" key="1">
    <citation type="submission" date="2018-02" db="EMBL/GenBank/DDBJ databases">
        <authorList>
            <person name="Hausmann B."/>
        </authorList>
    </citation>
    <scope>NUCLEOTIDE SEQUENCE [LARGE SCALE GENOMIC DNA]</scope>
    <source>
        <strain evidence="4">Peat soil MAG SbA1</strain>
    </source>
</reference>
<organism evidence="3 4">
    <name type="scientific">Candidatus Sulfotelmatobacter kueseliae</name>
    <dbReference type="NCBI Taxonomy" id="2042962"/>
    <lineage>
        <taxon>Bacteria</taxon>
        <taxon>Pseudomonadati</taxon>
        <taxon>Acidobacteriota</taxon>
        <taxon>Terriglobia</taxon>
        <taxon>Terriglobales</taxon>
        <taxon>Candidatus Korobacteraceae</taxon>
        <taxon>Candidatus Sulfotelmatobacter</taxon>
    </lineage>
</organism>
<evidence type="ECO:0000313" key="3">
    <source>
        <dbReference type="EMBL" id="SPF36938.1"/>
    </source>
</evidence>
<feature type="transmembrane region" description="Helical" evidence="2">
    <location>
        <begin position="69"/>
        <end position="91"/>
    </location>
</feature>
<evidence type="ECO:0000256" key="1">
    <source>
        <dbReference type="SAM" id="MobiDB-lite"/>
    </source>
</evidence>
<feature type="region of interest" description="Disordered" evidence="1">
    <location>
        <begin position="1"/>
        <end position="41"/>
    </location>
</feature>
<keyword evidence="2" id="KW-0812">Transmembrane</keyword>
<keyword evidence="2" id="KW-0472">Membrane</keyword>
<dbReference type="AlphaFoldDB" id="A0A2U3KBF7"/>
<name>A0A2U3KBF7_9BACT</name>
<protein>
    <submittedName>
        <fullName evidence="3">Uncharacterized protein</fullName>
    </submittedName>
</protein>
<keyword evidence="2" id="KW-1133">Transmembrane helix</keyword>
<feature type="compositionally biased region" description="Polar residues" evidence="1">
    <location>
        <begin position="28"/>
        <end position="41"/>
    </location>
</feature>
<feature type="compositionally biased region" description="Basic and acidic residues" evidence="1">
    <location>
        <begin position="1"/>
        <end position="21"/>
    </location>
</feature>
<dbReference type="Proteomes" id="UP000238701">
    <property type="component" value="Unassembled WGS sequence"/>
</dbReference>